<reference evidence="1 2" key="1">
    <citation type="submission" date="2021-02" db="EMBL/GenBank/DDBJ databases">
        <title>Taxonomically Unique Crown Gall-Associated Xanthomonas Stains Have Deficiency in Virulence Repertories.</title>
        <authorList>
            <person name="Mafakheri H."/>
            <person name="Taghavi S.M."/>
            <person name="Dimkic I."/>
            <person name="Nemanja K."/>
            <person name="Osdaghi E."/>
        </authorList>
    </citation>
    <scope>NUCLEOTIDE SEQUENCE [LARGE SCALE GENOMIC DNA]</scope>
    <source>
        <strain evidence="1 2">FX4</strain>
    </source>
</reference>
<evidence type="ECO:0000313" key="2">
    <source>
        <dbReference type="Proteomes" id="UP000695802"/>
    </source>
</evidence>
<name>A0ABS3B2V6_9XANT</name>
<sequence>MRHLLLVQNTFQIPGRGLILAPDVPFASHFNNFRDTVLVEPPAANPFQIEADFSLTHFHPGGYKIFVTLPNLSKASVPIGSEISALESVHTRLLAADA</sequence>
<evidence type="ECO:0000313" key="1">
    <source>
        <dbReference type="EMBL" id="MBN6102645.1"/>
    </source>
</evidence>
<comment type="caution">
    <text evidence="1">The sequence shown here is derived from an EMBL/GenBank/DDBJ whole genome shotgun (WGS) entry which is preliminary data.</text>
</comment>
<accession>A0ABS3B2V6</accession>
<dbReference type="Proteomes" id="UP000695802">
    <property type="component" value="Unassembled WGS sequence"/>
</dbReference>
<proteinExistence type="predicted"/>
<gene>
    <name evidence="1" type="ORF">JR064_10745</name>
</gene>
<keyword evidence="2" id="KW-1185">Reference proteome</keyword>
<dbReference type="EMBL" id="JAFIWB010000009">
    <property type="protein sequence ID" value="MBN6102645.1"/>
    <property type="molecule type" value="Genomic_DNA"/>
</dbReference>
<organism evidence="1 2">
    <name type="scientific">Xanthomonas bonasiae</name>
    <dbReference type="NCBI Taxonomy" id="2810351"/>
    <lineage>
        <taxon>Bacteria</taxon>
        <taxon>Pseudomonadati</taxon>
        <taxon>Pseudomonadota</taxon>
        <taxon>Gammaproteobacteria</taxon>
        <taxon>Lysobacterales</taxon>
        <taxon>Lysobacteraceae</taxon>
        <taxon>Xanthomonas</taxon>
    </lineage>
</organism>
<dbReference type="RefSeq" id="WP_206229703.1">
    <property type="nucleotide sequence ID" value="NZ_JAFIWB010000009.1"/>
</dbReference>
<protein>
    <submittedName>
        <fullName evidence="1">Uncharacterized protein</fullName>
    </submittedName>
</protein>